<dbReference type="Proteomes" id="UP000015480">
    <property type="component" value="Chromosome"/>
</dbReference>
<keyword evidence="1" id="KW-1133">Transmembrane helix</keyword>
<keyword evidence="1" id="KW-0472">Membrane</keyword>
<dbReference type="AlphaFoldDB" id="S5YPL1"/>
<dbReference type="InterPro" id="IPR025178">
    <property type="entry name" value="Lnb_N"/>
</dbReference>
<protein>
    <recommendedName>
        <fullName evidence="2">Lnb N-terminal periplasmic domain-containing protein</fullName>
    </recommendedName>
</protein>
<keyword evidence="1" id="KW-0812">Transmembrane</keyword>
<sequence length="329" mass="37695">MLLVLNRLALILATALFALFTFGALTYQTEPPWRVLFYAALALTVLAVWRAGRKWGWLVLTAGLVVVAGWYAQIRPSNDRIWESDVSRGVTAVTHGNFVTLQNVRDFDWQTRDQGTERWRDMTFDLREITEVDLFNSIWSSPLIAHTLISFGFSDGRRIVFSAEIRREKGEVFSTFGGFFRKFELVIIAATEEDIVRLRTTARREDVSLFPLRVTPDQARELFLAYITRANALKDHPEFYNTLTSNCTTIIWELAHAIDHRLPFDWRVLVSGMLPEYLKSRGLLYSDQDIATIREEARISALAQAQDLRGSAYSQLIRSGSVRELMPKP</sequence>
<feature type="transmembrane region" description="Helical" evidence="1">
    <location>
        <begin position="56"/>
        <end position="74"/>
    </location>
</feature>
<dbReference type="KEGG" id="pami:JCM7686_0140"/>
<accession>S5YPL1</accession>
<dbReference type="STRING" id="1367847.JCM7686_0140"/>
<proteinExistence type="predicted"/>
<dbReference type="Pfam" id="PF13387">
    <property type="entry name" value="Lnb_N"/>
    <property type="match status" value="1"/>
</dbReference>
<evidence type="ECO:0000256" key="1">
    <source>
        <dbReference type="SAM" id="Phobius"/>
    </source>
</evidence>
<gene>
    <name evidence="3" type="ORF">JCM7686_0140</name>
</gene>
<evidence type="ECO:0000313" key="3">
    <source>
        <dbReference type="EMBL" id="AGT07251.1"/>
    </source>
</evidence>
<reference evidence="3 4" key="1">
    <citation type="journal article" date="2014" name="BMC Genomics">
        <title>Architecture and functions of a multipartite genome of the methylotrophic bacterium Paracoccus aminophilus JCM 7686, containing primary and secondary chromids.</title>
        <authorList>
            <person name="Dziewit L."/>
            <person name="Czarnecki J."/>
            <person name="Wibberg D."/>
            <person name="Radlinska M."/>
            <person name="Mrozek P."/>
            <person name="Szymczak M."/>
            <person name="Schluter A."/>
            <person name="Puhler A."/>
            <person name="Bartosik D."/>
        </authorList>
    </citation>
    <scope>NUCLEOTIDE SEQUENCE [LARGE SCALE GENOMIC DNA]</scope>
    <source>
        <strain evidence="3">JCM 7686</strain>
    </source>
</reference>
<dbReference type="RefSeq" id="WP_020948891.1">
    <property type="nucleotide sequence ID" value="NC_022041.1"/>
</dbReference>
<dbReference type="EMBL" id="CP006650">
    <property type="protein sequence ID" value="AGT07251.1"/>
    <property type="molecule type" value="Genomic_DNA"/>
</dbReference>
<evidence type="ECO:0000259" key="2">
    <source>
        <dbReference type="Pfam" id="PF13387"/>
    </source>
</evidence>
<dbReference type="HOGENOM" id="CLU_050045_1_0_5"/>
<evidence type="ECO:0000313" key="4">
    <source>
        <dbReference type="Proteomes" id="UP000015480"/>
    </source>
</evidence>
<dbReference type="eggNOG" id="ENOG502Z7V0">
    <property type="taxonomic scope" value="Bacteria"/>
</dbReference>
<feature type="transmembrane region" description="Helical" evidence="1">
    <location>
        <begin position="33"/>
        <end position="49"/>
    </location>
</feature>
<organism evidence="3 4">
    <name type="scientific">Paracoccus aminophilus JCM 7686</name>
    <dbReference type="NCBI Taxonomy" id="1367847"/>
    <lineage>
        <taxon>Bacteria</taxon>
        <taxon>Pseudomonadati</taxon>
        <taxon>Pseudomonadota</taxon>
        <taxon>Alphaproteobacteria</taxon>
        <taxon>Rhodobacterales</taxon>
        <taxon>Paracoccaceae</taxon>
        <taxon>Paracoccus</taxon>
    </lineage>
</organism>
<dbReference type="PATRIC" id="fig|1367847.3.peg.78"/>
<name>S5YPL1_PARAH</name>
<feature type="domain" description="Lnb N-terminal periplasmic" evidence="2">
    <location>
        <begin position="116"/>
        <end position="271"/>
    </location>
</feature>
<dbReference type="OrthoDB" id="274718at2"/>
<keyword evidence="4" id="KW-1185">Reference proteome</keyword>